<dbReference type="InterPro" id="IPR004843">
    <property type="entry name" value="Calcineurin-like_PHP"/>
</dbReference>
<dbReference type="Gene3D" id="3.90.780.10">
    <property type="entry name" value="5'-Nucleotidase, C-terminal domain"/>
    <property type="match status" value="1"/>
</dbReference>
<dbReference type="PRINTS" id="PR01607">
    <property type="entry name" value="APYRASEFAMLY"/>
</dbReference>
<evidence type="ECO:0000313" key="7">
    <source>
        <dbReference type="Proteomes" id="UP001295684"/>
    </source>
</evidence>
<dbReference type="GO" id="GO:0009166">
    <property type="term" value="P:nucleotide catabolic process"/>
    <property type="evidence" value="ECO:0007669"/>
    <property type="project" value="InterPro"/>
</dbReference>
<reference evidence="6" key="1">
    <citation type="submission" date="2023-07" db="EMBL/GenBank/DDBJ databases">
        <authorList>
            <consortium name="AG Swart"/>
            <person name="Singh M."/>
            <person name="Singh A."/>
            <person name="Seah K."/>
            <person name="Emmerich C."/>
        </authorList>
    </citation>
    <scope>NUCLEOTIDE SEQUENCE</scope>
    <source>
        <strain evidence="6">DP1</strain>
    </source>
</reference>
<evidence type="ECO:0000256" key="1">
    <source>
        <dbReference type="ARBA" id="ARBA00006654"/>
    </source>
</evidence>
<dbReference type="InterPro" id="IPR006179">
    <property type="entry name" value="5_nucleotidase/apyrase"/>
</dbReference>
<dbReference type="Pfam" id="PF02872">
    <property type="entry name" value="5_nucleotid_C"/>
    <property type="match status" value="1"/>
</dbReference>
<dbReference type="Gene3D" id="3.60.21.10">
    <property type="match status" value="1"/>
</dbReference>
<feature type="domain" description="5'-Nucleotidase C-terminal" evidence="5">
    <location>
        <begin position="502"/>
        <end position="646"/>
    </location>
</feature>
<feature type="domain" description="Calcineurin-like phosphoesterase" evidence="4">
    <location>
        <begin position="175"/>
        <end position="381"/>
    </location>
</feature>
<name>A0AAD2DCC8_EUPCR</name>
<organism evidence="6 7">
    <name type="scientific">Euplotes crassus</name>
    <dbReference type="NCBI Taxonomy" id="5936"/>
    <lineage>
        <taxon>Eukaryota</taxon>
        <taxon>Sar</taxon>
        <taxon>Alveolata</taxon>
        <taxon>Ciliophora</taxon>
        <taxon>Intramacronucleata</taxon>
        <taxon>Spirotrichea</taxon>
        <taxon>Hypotrichia</taxon>
        <taxon>Euplotida</taxon>
        <taxon>Euplotidae</taxon>
        <taxon>Moneuplotes</taxon>
    </lineage>
</organism>
<dbReference type="Pfam" id="PF00149">
    <property type="entry name" value="Metallophos"/>
    <property type="match status" value="1"/>
</dbReference>
<dbReference type="InterPro" id="IPR008334">
    <property type="entry name" value="5'-Nucleotdase_C"/>
</dbReference>
<evidence type="ECO:0008006" key="8">
    <source>
        <dbReference type="Google" id="ProtNLM"/>
    </source>
</evidence>
<keyword evidence="3" id="KW-0547">Nucleotide-binding</keyword>
<dbReference type="PANTHER" id="PTHR11575:SF48">
    <property type="entry name" value="5'-NUCLEOTIDASE"/>
    <property type="match status" value="1"/>
</dbReference>
<dbReference type="SUPFAM" id="SSF56300">
    <property type="entry name" value="Metallo-dependent phosphatases"/>
    <property type="match status" value="1"/>
</dbReference>
<sequence length="723" mass="82853">MESNKHIDSNQEVKINLMPSLDFYDAEGKKERPAGAMKEFMKASVYDMTLPAVFKINSAFTMWEKILNDSIEQIEEEKSMDKNVAKNISSCKLEYDNILTFFYDIVELKNEKRVAKLSDQLTSVIDDLKVPQMVQKLKDCDTLFDLTKFKNDPESTIIQKEVNFQTDKFSERKPLKIIHFNDVYNIEESKSEPVSGIARFVSALRSYDHVNPLILFSGDIFAPSKLSIFFEGDHMMPFLKKAGIHVACVGNHDFDYGTEKLTELITNCDFPWLLTNVKCVKTRETLANTKEEIIIEHEGYKIAVIGIAEIEWFESLPHFEIHDVQFEDPIECCQKYVKKFKEDREDIDFLIALTHMRTKRDIKLARAVPGLDLILGGHDHHTVNHEINDTLLKKSGTDFEEFTVINLSLHSKEKVDFTDLENVITEEDPKDLQKGSVVKDISGGPREYNTMITEFERIEITSEFPRDPELHEKVEHFTKEINEKLKVVIGYNGVELSCKFTEVRHEETNICSMISDMMNHACGTDCAIINTGTFRTDRHMPVGFYTMGDLMDLLPMVDQMAIMKVPGDKLHKILESAVSAWPMYEGKFPSVSGIRFEFDPSKPSFERINKEDILINNEPLDYDREYRVAAKGFIAGGKDGYVVFKECQTLVSADEGISPMTEIIKNLKLLEDQPDTEELVNLLKIVGNEEKELSPEIEKDGKMVRFIMFKPKTDGRIVITGHS</sequence>
<keyword evidence="2" id="KW-0732">Signal</keyword>
<comment type="caution">
    <text evidence="6">The sequence shown here is derived from an EMBL/GenBank/DDBJ whole genome shotgun (WGS) entry which is preliminary data.</text>
</comment>
<dbReference type="InterPro" id="IPR029052">
    <property type="entry name" value="Metallo-depent_PP-like"/>
</dbReference>
<evidence type="ECO:0000256" key="3">
    <source>
        <dbReference type="RuleBase" id="RU362119"/>
    </source>
</evidence>
<protein>
    <recommendedName>
        <fullName evidence="8">Trifunctional nucleotide phosphoesterase protein YfkN</fullName>
    </recommendedName>
</protein>
<evidence type="ECO:0000313" key="6">
    <source>
        <dbReference type="EMBL" id="CAI2387216.1"/>
    </source>
</evidence>
<comment type="similarity">
    <text evidence="1 3">Belongs to the 5'-nucleotidase family.</text>
</comment>
<gene>
    <name evidence="6" type="ORF">ECRASSUSDP1_LOCUS28845</name>
</gene>
<accession>A0AAD2DCC8</accession>
<dbReference type="SUPFAM" id="SSF55816">
    <property type="entry name" value="5'-nucleotidase (syn. UDP-sugar hydrolase), C-terminal domain"/>
    <property type="match status" value="1"/>
</dbReference>
<keyword evidence="7" id="KW-1185">Reference proteome</keyword>
<dbReference type="Proteomes" id="UP001295684">
    <property type="component" value="Unassembled WGS sequence"/>
</dbReference>
<evidence type="ECO:0000259" key="4">
    <source>
        <dbReference type="Pfam" id="PF00149"/>
    </source>
</evidence>
<dbReference type="GO" id="GO:0000166">
    <property type="term" value="F:nucleotide binding"/>
    <property type="evidence" value="ECO:0007669"/>
    <property type="project" value="UniProtKB-KW"/>
</dbReference>
<keyword evidence="3" id="KW-0378">Hydrolase</keyword>
<dbReference type="PANTHER" id="PTHR11575">
    <property type="entry name" value="5'-NUCLEOTIDASE-RELATED"/>
    <property type="match status" value="1"/>
</dbReference>
<evidence type="ECO:0000256" key="2">
    <source>
        <dbReference type="ARBA" id="ARBA00022729"/>
    </source>
</evidence>
<dbReference type="GO" id="GO:0016787">
    <property type="term" value="F:hydrolase activity"/>
    <property type="evidence" value="ECO:0007669"/>
    <property type="project" value="UniProtKB-KW"/>
</dbReference>
<proteinExistence type="inferred from homology"/>
<dbReference type="InterPro" id="IPR036907">
    <property type="entry name" value="5'-Nucleotdase_C_sf"/>
</dbReference>
<evidence type="ECO:0000259" key="5">
    <source>
        <dbReference type="Pfam" id="PF02872"/>
    </source>
</evidence>
<dbReference type="AlphaFoldDB" id="A0AAD2DCC8"/>
<dbReference type="EMBL" id="CAMPGE010029733">
    <property type="protein sequence ID" value="CAI2387216.1"/>
    <property type="molecule type" value="Genomic_DNA"/>
</dbReference>